<dbReference type="AlphaFoldDB" id="A0AAN6XSU1"/>
<accession>A0AAN6XSU1</accession>
<name>A0AAN6XSU1_9PEZI</name>
<reference evidence="1" key="1">
    <citation type="journal article" date="2023" name="Mol. Phylogenet. Evol.">
        <title>Genome-scale phylogeny and comparative genomics of the fungal order Sordariales.</title>
        <authorList>
            <person name="Hensen N."/>
            <person name="Bonometti L."/>
            <person name="Westerberg I."/>
            <person name="Brannstrom I.O."/>
            <person name="Guillou S."/>
            <person name="Cros-Aarteil S."/>
            <person name="Calhoun S."/>
            <person name="Haridas S."/>
            <person name="Kuo A."/>
            <person name="Mondo S."/>
            <person name="Pangilinan J."/>
            <person name="Riley R."/>
            <person name="LaButti K."/>
            <person name="Andreopoulos B."/>
            <person name="Lipzen A."/>
            <person name="Chen C."/>
            <person name="Yan M."/>
            <person name="Daum C."/>
            <person name="Ng V."/>
            <person name="Clum A."/>
            <person name="Steindorff A."/>
            <person name="Ohm R.A."/>
            <person name="Martin F."/>
            <person name="Silar P."/>
            <person name="Natvig D.O."/>
            <person name="Lalanne C."/>
            <person name="Gautier V."/>
            <person name="Ament-Velasquez S.L."/>
            <person name="Kruys A."/>
            <person name="Hutchinson M.I."/>
            <person name="Powell A.J."/>
            <person name="Barry K."/>
            <person name="Miller A.N."/>
            <person name="Grigoriev I.V."/>
            <person name="Debuchy R."/>
            <person name="Gladieux P."/>
            <person name="Hiltunen Thoren M."/>
            <person name="Johannesson H."/>
        </authorList>
    </citation>
    <scope>NUCLEOTIDE SEQUENCE</scope>
    <source>
        <strain evidence="1">PSN293</strain>
    </source>
</reference>
<evidence type="ECO:0000313" key="2">
    <source>
        <dbReference type="Proteomes" id="UP001301769"/>
    </source>
</evidence>
<organism evidence="1 2">
    <name type="scientific">Rhypophila decipiens</name>
    <dbReference type="NCBI Taxonomy" id="261697"/>
    <lineage>
        <taxon>Eukaryota</taxon>
        <taxon>Fungi</taxon>
        <taxon>Dikarya</taxon>
        <taxon>Ascomycota</taxon>
        <taxon>Pezizomycotina</taxon>
        <taxon>Sordariomycetes</taxon>
        <taxon>Sordariomycetidae</taxon>
        <taxon>Sordariales</taxon>
        <taxon>Naviculisporaceae</taxon>
        <taxon>Rhypophila</taxon>
    </lineage>
</organism>
<comment type="caution">
    <text evidence="1">The sequence shown here is derived from an EMBL/GenBank/DDBJ whole genome shotgun (WGS) entry which is preliminary data.</text>
</comment>
<reference evidence="1" key="2">
    <citation type="submission" date="2023-05" db="EMBL/GenBank/DDBJ databases">
        <authorList>
            <consortium name="Lawrence Berkeley National Laboratory"/>
            <person name="Steindorff A."/>
            <person name="Hensen N."/>
            <person name="Bonometti L."/>
            <person name="Westerberg I."/>
            <person name="Brannstrom I.O."/>
            <person name="Guillou S."/>
            <person name="Cros-Aarteil S."/>
            <person name="Calhoun S."/>
            <person name="Haridas S."/>
            <person name="Kuo A."/>
            <person name="Mondo S."/>
            <person name="Pangilinan J."/>
            <person name="Riley R."/>
            <person name="Labutti K."/>
            <person name="Andreopoulos B."/>
            <person name="Lipzen A."/>
            <person name="Chen C."/>
            <person name="Yanf M."/>
            <person name="Daum C."/>
            <person name="Ng V."/>
            <person name="Clum A."/>
            <person name="Ohm R."/>
            <person name="Martin F."/>
            <person name="Silar P."/>
            <person name="Natvig D."/>
            <person name="Lalanne C."/>
            <person name="Gautier V."/>
            <person name="Ament-Velasquez S.L."/>
            <person name="Kruys A."/>
            <person name="Hutchinson M.I."/>
            <person name="Powell A.J."/>
            <person name="Barry K."/>
            <person name="Miller A.N."/>
            <person name="Grigoriev I.V."/>
            <person name="Debuchy R."/>
            <person name="Gladieux P."/>
            <person name="Thoren M.H."/>
            <person name="Johannesson H."/>
        </authorList>
    </citation>
    <scope>NUCLEOTIDE SEQUENCE</scope>
    <source>
        <strain evidence="1">PSN293</strain>
    </source>
</reference>
<dbReference type="EMBL" id="MU858447">
    <property type="protein sequence ID" value="KAK4206298.1"/>
    <property type="molecule type" value="Genomic_DNA"/>
</dbReference>
<keyword evidence="2" id="KW-1185">Reference proteome</keyword>
<dbReference type="Proteomes" id="UP001301769">
    <property type="component" value="Unassembled WGS sequence"/>
</dbReference>
<protein>
    <submittedName>
        <fullName evidence="1">Uncharacterized protein</fullName>
    </submittedName>
</protein>
<sequence>MVATSAMRYYQGLALELIEAIVKSVDYDSPTETTSTLATLSRTSRLLNSLTTRPLYRRPIYRTRRSFLLFVRTLIERPDLANLVNHLEIQHMPGEWSTLNPNDIPPEVDTYWNNTIESTSSGCPGHIHGEDLVSRWSEDDKCGRGHFNGSNGIIELSLLGRLCYNFETISSKCVDVNPWLNISTCPELPSIRTANLIYAPHPPSPFRQWGYGPTDGFLAVAQNIEQLNYFGLIGMPFVDGYHFEPIFNHPHVKVLTFSSCVLLGSRLRERLHQIGTPNLEVLEYSSGTFTEFPGLPHQLFSSLSSPYDVLDLHEIADWLDPEVYPNLRKVCLDLEEELEFWDVDVPEARRWNSEDVERLADKFKSRGIEFHYGKFESSAEPCLVPMCEALDNGS</sequence>
<evidence type="ECO:0000313" key="1">
    <source>
        <dbReference type="EMBL" id="KAK4206298.1"/>
    </source>
</evidence>
<gene>
    <name evidence="1" type="ORF">QBC37DRAFT_460161</name>
</gene>
<proteinExistence type="predicted"/>